<dbReference type="InterPro" id="IPR029044">
    <property type="entry name" value="Nucleotide-diphossugar_trans"/>
</dbReference>
<dbReference type="Pfam" id="PF00535">
    <property type="entry name" value="Glycos_transf_2"/>
    <property type="match status" value="1"/>
</dbReference>
<dbReference type="InterPro" id="IPR001173">
    <property type="entry name" value="Glyco_trans_2-like"/>
</dbReference>
<dbReference type="SUPFAM" id="SSF53448">
    <property type="entry name" value="Nucleotide-diphospho-sugar transferases"/>
    <property type="match status" value="1"/>
</dbReference>
<dbReference type="RefSeq" id="WP_111905829.1">
    <property type="nucleotide sequence ID" value="NZ_QLNP01000105.1"/>
</dbReference>
<dbReference type="Gene3D" id="3.90.550.10">
    <property type="entry name" value="Spore Coat Polysaccharide Biosynthesis Protein SpsA, Chain A"/>
    <property type="match status" value="1"/>
</dbReference>
<comment type="caution">
    <text evidence="2">The sequence shown here is derived from an EMBL/GenBank/DDBJ whole genome shotgun (WGS) entry which is preliminary data.</text>
</comment>
<evidence type="ECO:0000259" key="1">
    <source>
        <dbReference type="Pfam" id="PF00535"/>
    </source>
</evidence>
<sequence>MAAGPAVPTVDVSLIIPTNSMHRWLDRAVESVLDQDGASFELILYLDGVELAPGKEWASDPRVRLIRGTNPQGVGHALGEACKQARGEFIARLDSDDVALPGRFARQVAYLREHPDTVAVTGRAPWIDEEGARIGAFGHSAGSDVRGKLLEQNVLVQSAIMFRTADYRAVGGYNPLKQMEDYDLWLRLALRGRMAVLEDDVVEYRIHPDQTSRGVHPRASYVRTIFAGRKNLAESLGKSAVSQLVRNTAFRTALYMMYYLPPGFIRRIRTLTSR</sequence>
<dbReference type="Proteomes" id="UP000249166">
    <property type="component" value="Unassembled WGS sequence"/>
</dbReference>
<organism evidence="2 3">
    <name type="scientific">Arthrobacter globiformis</name>
    <dbReference type="NCBI Taxonomy" id="1665"/>
    <lineage>
        <taxon>Bacteria</taxon>
        <taxon>Bacillati</taxon>
        <taxon>Actinomycetota</taxon>
        <taxon>Actinomycetes</taxon>
        <taxon>Micrococcales</taxon>
        <taxon>Micrococcaceae</taxon>
        <taxon>Arthrobacter</taxon>
    </lineage>
</organism>
<gene>
    <name evidence="2" type="ORF">DBZ45_21440</name>
</gene>
<accession>A0A328HCI2</accession>
<dbReference type="EMBL" id="QLNP01000105">
    <property type="protein sequence ID" value="RAM35155.1"/>
    <property type="molecule type" value="Genomic_DNA"/>
</dbReference>
<reference evidence="2 3" key="1">
    <citation type="submission" date="2018-04" db="EMBL/GenBank/DDBJ databases">
        <title>Bacteria isolated from cave deposits of Manipur.</title>
        <authorList>
            <person name="Sahoo D."/>
            <person name="Sarangthem I."/>
            <person name="Nandeibam J."/>
        </authorList>
    </citation>
    <scope>NUCLEOTIDE SEQUENCE [LARGE SCALE GENOMIC DNA]</scope>
    <source>
        <strain evidence="3">mrc11</strain>
    </source>
</reference>
<dbReference type="PANTHER" id="PTHR43685">
    <property type="entry name" value="GLYCOSYLTRANSFERASE"/>
    <property type="match status" value="1"/>
</dbReference>
<dbReference type="OrthoDB" id="4529776at2"/>
<evidence type="ECO:0000313" key="2">
    <source>
        <dbReference type="EMBL" id="RAM35155.1"/>
    </source>
</evidence>
<dbReference type="AlphaFoldDB" id="A0A328HCI2"/>
<dbReference type="InterPro" id="IPR050834">
    <property type="entry name" value="Glycosyltransf_2"/>
</dbReference>
<dbReference type="PANTHER" id="PTHR43685:SF2">
    <property type="entry name" value="GLYCOSYLTRANSFERASE 2-LIKE DOMAIN-CONTAINING PROTEIN"/>
    <property type="match status" value="1"/>
</dbReference>
<proteinExistence type="predicted"/>
<evidence type="ECO:0000313" key="3">
    <source>
        <dbReference type="Proteomes" id="UP000249166"/>
    </source>
</evidence>
<protein>
    <recommendedName>
        <fullName evidence="1">Glycosyltransferase 2-like domain-containing protein</fullName>
    </recommendedName>
</protein>
<name>A0A328HCI2_ARTGO</name>
<feature type="domain" description="Glycosyltransferase 2-like" evidence="1">
    <location>
        <begin position="13"/>
        <end position="132"/>
    </location>
</feature>